<comment type="similarity">
    <text evidence="1 5 6">Belongs to the universal ribosomal protein uL24 family.</text>
</comment>
<dbReference type="Pfam" id="PF17136">
    <property type="entry name" value="ribosomal_L24"/>
    <property type="match status" value="1"/>
</dbReference>
<evidence type="ECO:0000313" key="8">
    <source>
        <dbReference type="EMBL" id="PIR88706.1"/>
    </source>
</evidence>
<comment type="caution">
    <text evidence="8">The sequence shown here is derived from an EMBL/GenBank/DDBJ whole genome shotgun (WGS) entry which is preliminary data.</text>
</comment>
<organism evidence="8 9">
    <name type="scientific">Candidatus Harrisonbacteria bacterium CG10_big_fil_rev_8_21_14_0_10_44_23</name>
    <dbReference type="NCBI Taxonomy" id="1974585"/>
    <lineage>
        <taxon>Bacteria</taxon>
        <taxon>Candidatus Harrisoniibacteriota</taxon>
    </lineage>
</organism>
<dbReference type="GO" id="GO:1990904">
    <property type="term" value="C:ribonucleoprotein complex"/>
    <property type="evidence" value="ECO:0007669"/>
    <property type="project" value="UniProtKB-KW"/>
</dbReference>
<dbReference type="InterPro" id="IPR041988">
    <property type="entry name" value="Ribosomal_uL24_KOW"/>
</dbReference>
<dbReference type="InterPro" id="IPR008991">
    <property type="entry name" value="Translation_prot_SH3-like_sf"/>
</dbReference>
<dbReference type="InterPro" id="IPR003256">
    <property type="entry name" value="Ribosomal_uL24"/>
</dbReference>
<keyword evidence="3 5" id="KW-0687">Ribonucleoprotein</keyword>
<dbReference type="SMART" id="SM00739">
    <property type="entry name" value="KOW"/>
    <property type="match status" value="1"/>
</dbReference>
<dbReference type="GO" id="GO:0006412">
    <property type="term" value="P:translation"/>
    <property type="evidence" value="ECO:0007669"/>
    <property type="project" value="UniProtKB-UniRule"/>
</dbReference>
<dbReference type="SUPFAM" id="SSF50104">
    <property type="entry name" value="Translation proteins SH3-like domain"/>
    <property type="match status" value="1"/>
</dbReference>
<dbReference type="Gene3D" id="2.30.30.30">
    <property type="match status" value="1"/>
</dbReference>
<evidence type="ECO:0000313" key="9">
    <source>
        <dbReference type="Proteomes" id="UP000229615"/>
    </source>
</evidence>
<protein>
    <recommendedName>
        <fullName evidence="4 5">Large ribosomal subunit protein uL24</fullName>
    </recommendedName>
</protein>
<comment type="function">
    <text evidence="5">One of two assembly initiator proteins, it binds directly to the 5'-end of the 23S rRNA, where it nucleates assembly of the 50S subunit.</text>
</comment>
<reference evidence="9" key="1">
    <citation type="submission" date="2017-09" db="EMBL/GenBank/DDBJ databases">
        <title>Depth-based differentiation of microbial function through sediment-hosted aquifers and enrichment of novel symbionts in the deep terrestrial subsurface.</title>
        <authorList>
            <person name="Probst A.J."/>
            <person name="Ladd B."/>
            <person name="Jarett J.K."/>
            <person name="Geller-Mcgrath D.E."/>
            <person name="Sieber C.M.K."/>
            <person name="Emerson J.B."/>
            <person name="Anantharaman K."/>
            <person name="Thomas B.C."/>
            <person name="Malmstrom R."/>
            <person name="Stieglmeier M."/>
            <person name="Klingl A."/>
            <person name="Woyke T."/>
            <person name="Ryan C.M."/>
            <person name="Banfield J.F."/>
        </authorList>
    </citation>
    <scope>NUCLEOTIDE SEQUENCE [LARGE SCALE GENOMIC DNA]</scope>
</reference>
<dbReference type="EMBL" id="PFBB01000010">
    <property type="protein sequence ID" value="PIR88706.1"/>
    <property type="molecule type" value="Genomic_DNA"/>
</dbReference>
<dbReference type="PANTHER" id="PTHR12903">
    <property type="entry name" value="MITOCHONDRIAL RIBOSOMAL PROTEIN L24"/>
    <property type="match status" value="1"/>
</dbReference>
<name>A0A2H0USS0_9BACT</name>
<dbReference type="InterPro" id="IPR057264">
    <property type="entry name" value="Ribosomal_uL24_C"/>
</dbReference>
<comment type="function">
    <text evidence="5">One of the proteins that surrounds the polypeptide exit tunnel on the outside of the subunit.</text>
</comment>
<dbReference type="AlphaFoldDB" id="A0A2H0USS0"/>
<dbReference type="GO" id="GO:0005840">
    <property type="term" value="C:ribosome"/>
    <property type="evidence" value="ECO:0007669"/>
    <property type="project" value="UniProtKB-KW"/>
</dbReference>
<dbReference type="NCBIfam" id="TIGR01079">
    <property type="entry name" value="rplX_bact"/>
    <property type="match status" value="1"/>
</dbReference>
<dbReference type="InterPro" id="IPR014722">
    <property type="entry name" value="Rib_uL2_dom2"/>
</dbReference>
<dbReference type="CDD" id="cd06089">
    <property type="entry name" value="KOW_RPL26"/>
    <property type="match status" value="1"/>
</dbReference>
<gene>
    <name evidence="5 8" type="primary">rplX</name>
    <name evidence="8" type="ORF">COU09_00805</name>
</gene>
<dbReference type="PROSITE" id="PS01108">
    <property type="entry name" value="RIBOSOMAL_L24"/>
    <property type="match status" value="1"/>
</dbReference>
<keyword evidence="5" id="KW-0694">RNA-binding</keyword>
<evidence type="ECO:0000256" key="4">
    <source>
        <dbReference type="ARBA" id="ARBA00035206"/>
    </source>
</evidence>
<dbReference type="GO" id="GO:0003735">
    <property type="term" value="F:structural constituent of ribosome"/>
    <property type="evidence" value="ECO:0007669"/>
    <property type="project" value="InterPro"/>
</dbReference>
<evidence type="ECO:0000256" key="1">
    <source>
        <dbReference type="ARBA" id="ARBA00010618"/>
    </source>
</evidence>
<accession>A0A2H0USS0</accession>
<comment type="subunit">
    <text evidence="5">Part of the 50S ribosomal subunit.</text>
</comment>
<sequence>MKFKKGDTIRVIAGKDRGKTGKVLRINKESEKVLVEGINQYKKNKRPKKQGEKGEIVTIPMPIHQSNIMQLKKYEEKMARKKSK</sequence>
<feature type="domain" description="KOW" evidence="7">
    <location>
        <begin position="2"/>
        <end position="29"/>
    </location>
</feature>
<evidence type="ECO:0000259" key="7">
    <source>
        <dbReference type="SMART" id="SM00739"/>
    </source>
</evidence>
<dbReference type="InterPro" id="IPR005824">
    <property type="entry name" value="KOW"/>
</dbReference>
<dbReference type="HAMAP" id="MF_01326_B">
    <property type="entry name" value="Ribosomal_uL24_B"/>
    <property type="match status" value="1"/>
</dbReference>
<evidence type="ECO:0000256" key="5">
    <source>
        <dbReference type="HAMAP-Rule" id="MF_01326"/>
    </source>
</evidence>
<evidence type="ECO:0000256" key="3">
    <source>
        <dbReference type="ARBA" id="ARBA00023274"/>
    </source>
</evidence>
<keyword evidence="5" id="KW-0699">rRNA-binding</keyword>
<evidence type="ECO:0000256" key="6">
    <source>
        <dbReference type="RuleBase" id="RU003477"/>
    </source>
</evidence>
<dbReference type="InterPro" id="IPR005825">
    <property type="entry name" value="Ribosomal_uL24_CS"/>
</dbReference>
<dbReference type="Proteomes" id="UP000229615">
    <property type="component" value="Unassembled WGS sequence"/>
</dbReference>
<proteinExistence type="inferred from homology"/>
<keyword evidence="2 5" id="KW-0689">Ribosomal protein</keyword>
<dbReference type="Pfam" id="PF00467">
    <property type="entry name" value="KOW"/>
    <property type="match status" value="1"/>
</dbReference>
<dbReference type="GO" id="GO:0019843">
    <property type="term" value="F:rRNA binding"/>
    <property type="evidence" value="ECO:0007669"/>
    <property type="project" value="UniProtKB-UniRule"/>
</dbReference>
<evidence type="ECO:0000256" key="2">
    <source>
        <dbReference type="ARBA" id="ARBA00022980"/>
    </source>
</evidence>